<feature type="domain" description="RsdA/BaiN/AoA(So)-like insert" evidence="5">
    <location>
        <begin position="173"/>
        <end position="336"/>
    </location>
</feature>
<organism evidence="6 7">
    <name type="scientific">Candidatus Acutalibacter pullistercoris</name>
    <dbReference type="NCBI Taxonomy" id="2838418"/>
    <lineage>
        <taxon>Bacteria</taxon>
        <taxon>Bacillati</taxon>
        <taxon>Bacillota</taxon>
        <taxon>Clostridia</taxon>
        <taxon>Eubacteriales</taxon>
        <taxon>Acutalibacteraceae</taxon>
        <taxon>Acutalibacter</taxon>
    </lineage>
</organism>
<evidence type="ECO:0000313" key="6">
    <source>
        <dbReference type="EMBL" id="HIY27223.1"/>
    </source>
</evidence>
<dbReference type="Gene3D" id="3.50.50.60">
    <property type="entry name" value="FAD/NAD(P)-binding domain"/>
    <property type="match status" value="1"/>
</dbReference>
<dbReference type="Pfam" id="PF22780">
    <property type="entry name" value="HI0933_like_1st"/>
    <property type="match status" value="1"/>
</dbReference>
<dbReference type="Gene3D" id="1.10.8.260">
    <property type="entry name" value="HI0933 insert domain-like"/>
    <property type="match status" value="1"/>
</dbReference>
<keyword evidence="2" id="KW-0285">Flavoprotein</keyword>
<evidence type="ECO:0000259" key="5">
    <source>
        <dbReference type="Pfam" id="PF22780"/>
    </source>
</evidence>
<evidence type="ECO:0000256" key="1">
    <source>
        <dbReference type="ARBA" id="ARBA00001974"/>
    </source>
</evidence>
<name>A0A9D1YE70_9FIRM</name>
<dbReference type="SUPFAM" id="SSF51905">
    <property type="entry name" value="FAD/NAD(P)-binding domain"/>
    <property type="match status" value="1"/>
</dbReference>
<protein>
    <submittedName>
        <fullName evidence="6">NAD(P)/FAD-dependent oxidoreductase</fullName>
    </submittedName>
</protein>
<dbReference type="PANTHER" id="PTHR42887:SF2">
    <property type="entry name" value="OS12G0638800 PROTEIN"/>
    <property type="match status" value="1"/>
</dbReference>
<dbReference type="AlphaFoldDB" id="A0A9D1YE70"/>
<dbReference type="PANTHER" id="PTHR42887">
    <property type="entry name" value="OS12G0638800 PROTEIN"/>
    <property type="match status" value="1"/>
</dbReference>
<gene>
    <name evidence="6" type="ORF">H9838_08650</name>
</gene>
<dbReference type="NCBIfam" id="TIGR00275">
    <property type="entry name" value="aminoacetone oxidase family FAD-binding enzyme"/>
    <property type="match status" value="1"/>
</dbReference>
<evidence type="ECO:0000256" key="2">
    <source>
        <dbReference type="ARBA" id="ARBA00022630"/>
    </source>
</evidence>
<evidence type="ECO:0000259" key="4">
    <source>
        <dbReference type="Pfam" id="PF03486"/>
    </source>
</evidence>
<comment type="caution">
    <text evidence="6">The sequence shown here is derived from an EMBL/GenBank/DDBJ whole genome shotgun (WGS) entry which is preliminary data.</text>
</comment>
<dbReference type="EMBL" id="DXDU01000137">
    <property type="protein sequence ID" value="HIY27223.1"/>
    <property type="molecule type" value="Genomic_DNA"/>
</dbReference>
<keyword evidence="3" id="KW-0274">FAD</keyword>
<accession>A0A9D1YE70</accession>
<dbReference type="SUPFAM" id="SSF160996">
    <property type="entry name" value="HI0933 insert domain-like"/>
    <property type="match status" value="1"/>
</dbReference>
<feature type="domain" description="RsdA/BaiN/AoA(So)-like Rossmann fold-like" evidence="4">
    <location>
        <begin position="1"/>
        <end position="389"/>
    </location>
</feature>
<dbReference type="InterPro" id="IPR036188">
    <property type="entry name" value="FAD/NAD-bd_sf"/>
</dbReference>
<dbReference type="InterPro" id="IPR004792">
    <property type="entry name" value="BaiN-like"/>
</dbReference>
<reference evidence="6" key="2">
    <citation type="submission" date="2021-04" db="EMBL/GenBank/DDBJ databases">
        <authorList>
            <person name="Gilroy R."/>
        </authorList>
    </citation>
    <scope>NUCLEOTIDE SEQUENCE</scope>
    <source>
        <strain evidence="6">1282</strain>
    </source>
</reference>
<dbReference type="InterPro" id="IPR057661">
    <property type="entry name" value="RsdA/BaiN/AoA(So)_Rossmann"/>
</dbReference>
<dbReference type="Pfam" id="PF03486">
    <property type="entry name" value="HI0933_like"/>
    <property type="match status" value="1"/>
</dbReference>
<reference evidence="6" key="1">
    <citation type="journal article" date="2021" name="PeerJ">
        <title>Extensive microbial diversity within the chicken gut microbiome revealed by metagenomics and culture.</title>
        <authorList>
            <person name="Gilroy R."/>
            <person name="Ravi A."/>
            <person name="Getino M."/>
            <person name="Pursley I."/>
            <person name="Horton D.L."/>
            <person name="Alikhan N.F."/>
            <person name="Baker D."/>
            <person name="Gharbi K."/>
            <person name="Hall N."/>
            <person name="Watson M."/>
            <person name="Adriaenssens E.M."/>
            <person name="Foster-Nyarko E."/>
            <person name="Jarju S."/>
            <person name="Secka A."/>
            <person name="Antonio M."/>
            <person name="Oren A."/>
            <person name="Chaudhuri R.R."/>
            <person name="La Ragione R."/>
            <person name="Hildebrand F."/>
            <person name="Pallen M.J."/>
        </authorList>
    </citation>
    <scope>NUCLEOTIDE SEQUENCE</scope>
    <source>
        <strain evidence="6">1282</strain>
    </source>
</reference>
<proteinExistence type="predicted"/>
<dbReference type="InterPro" id="IPR055178">
    <property type="entry name" value="RsdA/BaiN/AoA(So)-like_dom"/>
</dbReference>
<evidence type="ECO:0000313" key="7">
    <source>
        <dbReference type="Proteomes" id="UP000823915"/>
    </source>
</evidence>
<sequence>MAAGTLLQRGRTVALFDKNQQLGRKLRITGKGRCNVTNDCTVEEAVAACPRGGKFLYGAFSHFTPQDTMAFFEELGVPLKVERGRRVFPQSDSAHDIAQALVRYAAGAQVFREPVTELVLREGRVKGVRTSRGVYAAQAVLLCCGGASYPGTGSNGDGYRLASQAGHRVVDPEPSLVPLVAKGEDCSRLMGLSLRNCGVKVTQAGKKKPVYEDFGELLFTHFGLSGPTILSASAHLHPMEPGKYTVHIDLKPALEEGKLDARLLRELEAHKNKIFANSLEELLPQKLIPLVVERSGIPGETRCHSVTAPQRRALLAVLKDFSVEIQGFRPIKEAIVTRGGVSLKEIDPRTMESKLVKGLYFAGEMIDADAYTGGFNLQIAFATGKLAGDHA</sequence>
<comment type="cofactor">
    <cofactor evidence="1">
        <name>FAD</name>
        <dbReference type="ChEBI" id="CHEBI:57692"/>
    </cofactor>
</comment>
<dbReference type="Proteomes" id="UP000823915">
    <property type="component" value="Unassembled WGS sequence"/>
</dbReference>
<evidence type="ECO:0000256" key="3">
    <source>
        <dbReference type="ARBA" id="ARBA00022827"/>
    </source>
</evidence>
<dbReference type="InterPro" id="IPR023166">
    <property type="entry name" value="BaiN-like_dom_sf"/>
</dbReference>
<dbReference type="Gene3D" id="2.40.30.10">
    <property type="entry name" value="Translation factors"/>
    <property type="match status" value="1"/>
</dbReference>